<feature type="transmembrane region" description="Helical" evidence="1">
    <location>
        <begin position="58"/>
        <end position="75"/>
    </location>
</feature>
<organism evidence="2 3">
    <name type="scientific">Candidatus Campbellbacteria bacterium CG22_combo_CG10-13_8_21_14_all_36_13</name>
    <dbReference type="NCBI Taxonomy" id="1974529"/>
    <lineage>
        <taxon>Bacteria</taxon>
        <taxon>Candidatus Campbelliibacteriota</taxon>
    </lineage>
</organism>
<keyword evidence="1" id="KW-0812">Transmembrane</keyword>
<proteinExistence type="predicted"/>
<sequence length="145" mass="16205">MIDFFKKHKAVIAVGILALIWDMMMGGIFFILLFIYGLFIKLLLSDILTGKLRKVTTATIWILLVVGAGLTFYVNRYMPHGPSYPTGEIVCQNDGRGPCAEQYIEDTRDLDIPEWAKFARTSANNLLLMGLLFAGIVSGTKKDIE</sequence>
<comment type="caution">
    <text evidence="2">The sequence shown here is derived from an EMBL/GenBank/DDBJ whole genome shotgun (WGS) entry which is preliminary data.</text>
</comment>
<dbReference type="AlphaFoldDB" id="A0A2H0DZ52"/>
<name>A0A2H0DZ52_9BACT</name>
<evidence type="ECO:0000256" key="1">
    <source>
        <dbReference type="SAM" id="Phobius"/>
    </source>
</evidence>
<dbReference type="EMBL" id="PCTT01000002">
    <property type="protein sequence ID" value="PIP87456.1"/>
    <property type="molecule type" value="Genomic_DNA"/>
</dbReference>
<protein>
    <submittedName>
        <fullName evidence="2">Uncharacterized protein</fullName>
    </submittedName>
</protein>
<dbReference type="Proteomes" id="UP000231143">
    <property type="component" value="Unassembled WGS sequence"/>
</dbReference>
<reference evidence="2 3" key="1">
    <citation type="submission" date="2017-09" db="EMBL/GenBank/DDBJ databases">
        <title>Depth-based differentiation of microbial function through sediment-hosted aquifers and enrichment of novel symbionts in the deep terrestrial subsurface.</title>
        <authorList>
            <person name="Probst A.J."/>
            <person name="Ladd B."/>
            <person name="Jarett J.K."/>
            <person name="Geller-Mcgrath D.E."/>
            <person name="Sieber C.M."/>
            <person name="Emerson J.B."/>
            <person name="Anantharaman K."/>
            <person name="Thomas B.C."/>
            <person name="Malmstrom R."/>
            <person name="Stieglmeier M."/>
            <person name="Klingl A."/>
            <person name="Woyke T."/>
            <person name="Ryan C.M."/>
            <person name="Banfield J.F."/>
        </authorList>
    </citation>
    <scope>NUCLEOTIDE SEQUENCE [LARGE SCALE GENOMIC DNA]</scope>
    <source>
        <strain evidence="2">CG22_combo_CG10-13_8_21_14_all_36_13</strain>
    </source>
</reference>
<feature type="transmembrane region" description="Helical" evidence="1">
    <location>
        <begin position="12"/>
        <end position="38"/>
    </location>
</feature>
<accession>A0A2H0DZ52</accession>
<evidence type="ECO:0000313" key="2">
    <source>
        <dbReference type="EMBL" id="PIP87456.1"/>
    </source>
</evidence>
<keyword evidence="1" id="KW-0472">Membrane</keyword>
<keyword evidence="1" id="KW-1133">Transmembrane helix</keyword>
<evidence type="ECO:0000313" key="3">
    <source>
        <dbReference type="Proteomes" id="UP000231143"/>
    </source>
</evidence>
<gene>
    <name evidence="2" type="ORF">COW81_00065</name>
</gene>